<feature type="domain" description="Centrosome-associated FAM110 N-terminal" evidence="4">
    <location>
        <begin position="4"/>
        <end position="74"/>
    </location>
</feature>
<keyword evidence="5" id="KW-1185">Reference proteome</keyword>
<evidence type="ECO:0000259" key="3">
    <source>
        <dbReference type="Pfam" id="PF14160"/>
    </source>
</evidence>
<reference evidence="6" key="1">
    <citation type="submission" date="2025-08" db="UniProtKB">
        <authorList>
            <consortium name="RefSeq"/>
        </authorList>
    </citation>
    <scope>IDENTIFICATION</scope>
    <source>
        <tissue evidence="6">Gonads</tissue>
    </source>
</reference>
<dbReference type="RefSeq" id="XP_013413248.1">
    <property type="nucleotide sequence ID" value="XM_013557794.1"/>
</dbReference>
<dbReference type="KEGG" id="lak:106175682"/>
<feature type="domain" description="Centrosome-associated FAM110 C-terminal" evidence="3">
    <location>
        <begin position="346"/>
        <end position="441"/>
    </location>
</feature>
<feature type="compositionally biased region" description="Polar residues" evidence="2">
    <location>
        <begin position="218"/>
        <end position="238"/>
    </location>
</feature>
<dbReference type="InterPro" id="IPR025741">
    <property type="entry name" value="FAM110_C"/>
</dbReference>
<accession>A0A1S3JS84</accession>
<dbReference type="Proteomes" id="UP000085678">
    <property type="component" value="Unplaced"/>
</dbReference>
<dbReference type="InterPro" id="IPR025740">
    <property type="entry name" value="FAM110"/>
</dbReference>
<protein>
    <submittedName>
        <fullName evidence="6">Protein FAM110B isoform X1</fullName>
    </submittedName>
</protein>
<dbReference type="InParanoid" id="A0A1S3JS84"/>
<dbReference type="OrthoDB" id="10028183at2759"/>
<feature type="compositionally biased region" description="Polar residues" evidence="2">
    <location>
        <begin position="294"/>
        <end position="312"/>
    </location>
</feature>
<gene>
    <name evidence="6" type="primary">LOC106175682</name>
</gene>
<dbReference type="Pfam" id="PF14161">
    <property type="entry name" value="FAM110_N"/>
    <property type="match status" value="1"/>
</dbReference>
<sequence>MKPASGNSYSKGTPLKILNKGPDYFRERVMKRSSGMMMVPSRCKSAVQLLEETKSQYVKSTTVLVNKQKPRNAENLQVGTRQKNLAPPSELDGKNNIATIDRGQLQADVLSNTATAQCRSSPNFSAAHVRGSAELHCRLKLQGQESCCSGPNAQIAKDLDSFTESSRDPVGDSPPPKSVLYKRTRQQIGGDASAIIASSNGGATGSGQSPYFKRARQQDSVNITSQQHNQKMNSIDRNSQTKSSIKSTSSRGSTGHGSPRRIDVRPKITILEPVHLESSSHPVPQSGWRDYRGTANSSDNQYTTDEQSSSQGEGTGDSIVRLRPRRYSIQRSRSDLSHRFNRNSNDFSDMSSRLSRTSTDLEKFFNEMGLEGSVIGPMLKSQTESKDELQIFESASSLASPAKWSVCSGDSRLDLDGRATPTSVVERNARIIKWLCNVRKARSRSTSELE</sequence>
<dbReference type="Pfam" id="PF14160">
    <property type="entry name" value="FAM110_C"/>
    <property type="match status" value="1"/>
</dbReference>
<proteinExistence type="inferred from homology"/>
<evidence type="ECO:0000313" key="5">
    <source>
        <dbReference type="Proteomes" id="UP000085678"/>
    </source>
</evidence>
<dbReference type="InterPro" id="IPR025739">
    <property type="entry name" value="FAM110_N"/>
</dbReference>
<comment type="similarity">
    <text evidence="1">Belongs to the FAM110 family.</text>
</comment>
<name>A0A1S3JS84_LINAN</name>
<evidence type="ECO:0000313" key="6">
    <source>
        <dbReference type="RefSeq" id="XP_013413248.1"/>
    </source>
</evidence>
<evidence type="ECO:0000256" key="2">
    <source>
        <dbReference type="SAM" id="MobiDB-lite"/>
    </source>
</evidence>
<dbReference type="STRING" id="7574.A0A1S3JS84"/>
<evidence type="ECO:0000256" key="1">
    <source>
        <dbReference type="ARBA" id="ARBA00010576"/>
    </source>
</evidence>
<dbReference type="PANTHER" id="PTHR14758">
    <property type="entry name" value="AGAP005440-PA"/>
    <property type="match status" value="1"/>
</dbReference>
<feature type="region of interest" description="Disordered" evidence="2">
    <location>
        <begin position="218"/>
        <end position="335"/>
    </location>
</feature>
<organism evidence="5 6">
    <name type="scientific">Lingula anatina</name>
    <name type="common">Brachiopod</name>
    <name type="synonym">Lingula unguis</name>
    <dbReference type="NCBI Taxonomy" id="7574"/>
    <lineage>
        <taxon>Eukaryota</taxon>
        <taxon>Metazoa</taxon>
        <taxon>Spiralia</taxon>
        <taxon>Lophotrochozoa</taxon>
        <taxon>Brachiopoda</taxon>
        <taxon>Linguliformea</taxon>
        <taxon>Lingulata</taxon>
        <taxon>Lingulida</taxon>
        <taxon>Linguloidea</taxon>
        <taxon>Lingulidae</taxon>
        <taxon>Lingula</taxon>
    </lineage>
</organism>
<evidence type="ECO:0000259" key="4">
    <source>
        <dbReference type="Pfam" id="PF14161"/>
    </source>
</evidence>
<dbReference type="PANTHER" id="PTHR14758:SF1">
    <property type="entry name" value="CENTROSOME-ASSOCIATED FAM110 C-TERMINAL DOMAIN-CONTAINING PROTEIN"/>
    <property type="match status" value="1"/>
</dbReference>
<dbReference type="AlphaFoldDB" id="A0A1S3JS84"/>
<dbReference type="GeneID" id="106175682"/>
<feature type="compositionally biased region" description="Low complexity" evidence="2">
    <location>
        <begin position="240"/>
        <end position="257"/>
    </location>
</feature>